<dbReference type="OrthoDB" id="5288149at2"/>
<evidence type="ECO:0000256" key="5">
    <source>
        <dbReference type="SAM" id="MobiDB-lite"/>
    </source>
</evidence>
<proteinExistence type="predicted"/>
<feature type="compositionally biased region" description="Pro residues" evidence="5">
    <location>
        <begin position="11"/>
        <end position="25"/>
    </location>
</feature>
<dbReference type="Proteomes" id="UP000076625">
    <property type="component" value="Unassembled WGS sequence"/>
</dbReference>
<dbReference type="PANTHER" id="PTHR36985:SF1">
    <property type="entry name" value="TRANSLOCATION AND ASSEMBLY MODULE SUBUNIT TAMB"/>
    <property type="match status" value="1"/>
</dbReference>
<name>A0A161SHL5_9NEIS</name>
<dbReference type="EMBL" id="LQQU01000015">
    <property type="protein sequence ID" value="KZE33260.1"/>
    <property type="molecule type" value="Genomic_DNA"/>
</dbReference>
<dbReference type="GO" id="GO:0005886">
    <property type="term" value="C:plasma membrane"/>
    <property type="evidence" value="ECO:0007669"/>
    <property type="project" value="InterPro"/>
</dbReference>
<comment type="caution">
    <text evidence="8">The sequence shown here is derived from an EMBL/GenBank/DDBJ whole genome shotgun (WGS) entry which is preliminary data.</text>
</comment>
<evidence type="ECO:0000256" key="4">
    <source>
        <dbReference type="ARBA" id="ARBA00023136"/>
    </source>
</evidence>
<dbReference type="PANTHER" id="PTHR36985">
    <property type="entry name" value="TRANSLOCATION AND ASSEMBLY MODULE SUBUNIT TAMB"/>
    <property type="match status" value="1"/>
</dbReference>
<dbReference type="Pfam" id="PF04357">
    <property type="entry name" value="TamB"/>
    <property type="match status" value="1"/>
</dbReference>
<dbReference type="GO" id="GO:0009306">
    <property type="term" value="P:protein secretion"/>
    <property type="evidence" value="ECO:0007669"/>
    <property type="project" value="InterPro"/>
</dbReference>
<accession>A0A161SHL5</accession>
<feature type="compositionally biased region" description="Basic and acidic residues" evidence="5">
    <location>
        <begin position="1"/>
        <end position="10"/>
    </location>
</feature>
<evidence type="ECO:0000313" key="8">
    <source>
        <dbReference type="EMBL" id="KZE33260.1"/>
    </source>
</evidence>
<evidence type="ECO:0000313" key="9">
    <source>
        <dbReference type="Proteomes" id="UP000076625"/>
    </source>
</evidence>
<organism evidence="8 9">
    <name type="scientific">Crenobacter luteus</name>
    <dbReference type="NCBI Taxonomy" id="1452487"/>
    <lineage>
        <taxon>Bacteria</taxon>
        <taxon>Pseudomonadati</taxon>
        <taxon>Pseudomonadota</taxon>
        <taxon>Betaproteobacteria</taxon>
        <taxon>Neisseriales</taxon>
        <taxon>Neisseriaceae</taxon>
        <taxon>Crenobacter</taxon>
    </lineage>
</organism>
<feature type="transmembrane region" description="Helical" evidence="6">
    <location>
        <begin position="35"/>
        <end position="55"/>
    </location>
</feature>
<evidence type="ECO:0000256" key="3">
    <source>
        <dbReference type="ARBA" id="ARBA00022989"/>
    </source>
</evidence>
<keyword evidence="2 6" id="KW-0812">Transmembrane</keyword>
<evidence type="ECO:0000256" key="2">
    <source>
        <dbReference type="ARBA" id="ARBA00022692"/>
    </source>
</evidence>
<comment type="subcellular location">
    <subcellularLocation>
        <location evidence="1">Membrane</location>
        <topology evidence="1">Single-pass membrane protein</topology>
    </subcellularLocation>
</comment>
<protein>
    <recommendedName>
        <fullName evidence="7">Translocation and assembly module TamB C-terminal domain-containing protein</fullName>
    </recommendedName>
</protein>
<feature type="domain" description="Translocation and assembly module TamB C-terminal" evidence="7">
    <location>
        <begin position="951"/>
        <end position="1284"/>
    </location>
</feature>
<keyword evidence="3 6" id="KW-1133">Transmembrane helix</keyword>
<sequence length="1285" mass="133442">MDDTPIRDDAPTPPAPPQGETPPPAPRRRRVVRTALVVGFPVLSALLVALAWLTATPAGFATLTRHLDTLSGGRLAVAEGRGTLWDGFELSGLVWQSEYERVELDRVALDWRPRALWRGELWVERLALGHLKSTALKPSPPTPPAGAPDSLGLPLAVRLDALTLQSVSRDGQAQLFDVEAAYRYRDDVHRVELKRLGSPWGRAGATLSLGAVRPFALSGRLTADGELEGRAVAAAFTLSSDLLSPRLAGTVTGEGLSAEVDGRLAPFAPRVYHKVRALDVRVGGVNPRALNPAWPSARLNLALLLRPADGDALVGGVTASNLEPGALSADRLPFDLVAGRVAVDDAGFTVEDALVQLLAGRVNVAGRVAGDALDFTATLSDVGLAALHEKAPADTVGGRIALGGSAAAPRVAFALAGRTLSADGRLALSGGGAPRTLKLEALRLGTGPVGGRGELALAGELGLDGPQRFALAGNLRGVDVARLMKGLPTSDLNGKLSARGNLAAPLSAKLLLELANSRLSGSPLAARIDAALLGQRLTRLAARVALAENRFDANGRWGAPGDAIAVKLDAPALSRIGPGFAGSARGELTLSGSSAAPQLAARLRVDGLAAPGGVRAQRLDLDGDVRVGGNAPFKLALAASDVAVPGQTIDTLRVDADGNRGAHRIEAAGALKLQGRPHTLALSANGGLAPDALVWRGTVERLALSGELGLRLLSPVKVSAAADAVSLSATRFALAGGTVRLDAFDWRAGGAIRTRGALDTLALARLEPWLKLPVEQNLVFAADWDLTLGAGARGTLALRRQAGDVVAPGRDGRKAVLELGKSELAVRLAGGRALVDVAVESRFATVDGQLSLAAPTGLPQMNAPMNGRVRLAVAELARLTALTGPGMTLSGAVAADLLVSGTPAAPLWRGSVAGSRLGFVDSKSGLKLEDGVLAAQIDGREIRLEQLRFAGGRGEVVAAGRFRAGDAGAEANAKIEFRQFALLSSRERRLVVSGVSEIALTPQGVLVSGRLRADRGRIDLPKEGAPTLSDDVVVKGRDKAPADGAPSLPITLALDLDLGDRFRLSGQGLNVSLTGTVRLAAKPGEAPTALGQVRVVEGRYKAYGQDLDIERGVITFAGPLDNPSLSVRAKRRLSPVGAGVEVTGTVSAPNVRLIADEAMSDKDKLAWLVLGRAASTGGGDDVALAASAGAFLAGNINDRVGLFDDLGLSSRGEKTYADGRVSPAEQILVVGKQLTRELFVGYEYGIRSAEQAFKFSYQFSKSWSVVLRAGNVDSSVETRFTRRFD</sequence>
<reference evidence="9" key="1">
    <citation type="submission" date="2016-01" db="EMBL/GenBank/DDBJ databases">
        <title>Draft genome of Chromobacterium sp. F49.</title>
        <authorList>
            <person name="Hong K.W."/>
        </authorList>
    </citation>
    <scope>NUCLEOTIDE SEQUENCE [LARGE SCALE GENOMIC DNA]</scope>
    <source>
        <strain evidence="9">CN10</strain>
    </source>
</reference>
<feature type="region of interest" description="Disordered" evidence="5">
    <location>
        <begin position="1"/>
        <end position="27"/>
    </location>
</feature>
<dbReference type="STRING" id="1452487.AVW16_08810"/>
<evidence type="ECO:0000256" key="1">
    <source>
        <dbReference type="ARBA" id="ARBA00004167"/>
    </source>
</evidence>
<dbReference type="RefSeq" id="WP_066611114.1">
    <property type="nucleotide sequence ID" value="NZ_LQQU01000015.1"/>
</dbReference>
<keyword evidence="4 6" id="KW-0472">Membrane</keyword>
<gene>
    <name evidence="8" type="ORF">AVW16_08810</name>
</gene>
<evidence type="ECO:0000256" key="6">
    <source>
        <dbReference type="SAM" id="Phobius"/>
    </source>
</evidence>
<dbReference type="InterPro" id="IPR007452">
    <property type="entry name" value="TamB_C"/>
</dbReference>
<keyword evidence="9" id="KW-1185">Reference proteome</keyword>
<evidence type="ECO:0000259" key="7">
    <source>
        <dbReference type="Pfam" id="PF04357"/>
    </source>
</evidence>